<dbReference type="InterPro" id="IPR011335">
    <property type="entry name" value="Restrct_endonuc-II-like"/>
</dbReference>
<evidence type="ECO:0000313" key="2">
    <source>
        <dbReference type="EMBL" id="PIA26939.1"/>
    </source>
</evidence>
<evidence type="ECO:0000259" key="1">
    <source>
        <dbReference type="Pfam" id="PF09588"/>
    </source>
</evidence>
<dbReference type="InterPro" id="IPR019080">
    <property type="entry name" value="YqaJ_viral_recombinase"/>
</dbReference>
<dbReference type="InterPro" id="IPR011604">
    <property type="entry name" value="PDDEXK-like_dom_sf"/>
</dbReference>
<dbReference type="InterPro" id="IPR051703">
    <property type="entry name" value="NF-kappa-B_Signaling_Reg"/>
</dbReference>
<name>A0A2G5C6N0_AQUCA</name>
<organism evidence="2 3">
    <name type="scientific">Aquilegia coerulea</name>
    <name type="common">Rocky mountain columbine</name>
    <dbReference type="NCBI Taxonomy" id="218851"/>
    <lineage>
        <taxon>Eukaryota</taxon>
        <taxon>Viridiplantae</taxon>
        <taxon>Streptophyta</taxon>
        <taxon>Embryophyta</taxon>
        <taxon>Tracheophyta</taxon>
        <taxon>Spermatophyta</taxon>
        <taxon>Magnoliopsida</taxon>
        <taxon>Ranunculales</taxon>
        <taxon>Ranunculaceae</taxon>
        <taxon>Thalictroideae</taxon>
        <taxon>Aquilegia</taxon>
    </lineage>
</organism>
<dbReference type="SUPFAM" id="SSF52980">
    <property type="entry name" value="Restriction endonuclease-like"/>
    <property type="match status" value="1"/>
</dbReference>
<gene>
    <name evidence="2" type="ORF">AQUCO_08500024v1</name>
</gene>
<protein>
    <recommendedName>
        <fullName evidence="1">YqaJ viral recombinase domain-containing protein</fullName>
    </recommendedName>
</protein>
<dbReference type="AlphaFoldDB" id="A0A2G5C6N0"/>
<dbReference type="OrthoDB" id="421276at2759"/>
<dbReference type="FunCoup" id="A0A2G5C6N0">
    <property type="interactions" value="106"/>
</dbReference>
<dbReference type="Gene3D" id="3.90.320.10">
    <property type="match status" value="1"/>
</dbReference>
<reference evidence="2 3" key="1">
    <citation type="submission" date="2017-09" db="EMBL/GenBank/DDBJ databases">
        <title>WGS assembly of Aquilegia coerulea Goldsmith.</title>
        <authorList>
            <person name="Hodges S."/>
            <person name="Kramer E."/>
            <person name="Nordborg M."/>
            <person name="Tomkins J."/>
            <person name="Borevitz J."/>
            <person name="Derieg N."/>
            <person name="Yan J."/>
            <person name="Mihaltcheva S."/>
            <person name="Hayes R.D."/>
            <person name="Rokhsar D."/>
        </authorList>
    </citation>
    <scope>NUCLEOTIDE SEQUENCE [LARGE SCALE GENOMIC DNA]</scope>
    <source>
        <strain evidence="3">cv. Goldsmith</strain>
    </source>
</reference>
<feature type="domain" description="YqaJ viral recombinase" evidence="1">
    <location>
        <begin position="63"/>
        <end position="201"/>
    </location>
</feature>
<dbReference type="GO" id="GO:0006281">
    <property type="term" value="P:DNA repair"/>
    <property type="evidence" value="ECO:0007669"/>
    <property type="project" value="UniProtKB-ARBA"/>
</dbReference>
<dbReference type="PANTHER" id="PTHR46609:SF4">
    <property type="entry name" value="RESTRICTION ENDONUCLEASE, TYPE II-LIKE SUPERFAMILY PROTEIN"/>
    <property type="match status" value="1"/>
</dbReference>
<dbReference type="Pfam" id="PF09588">
    <property type="entry name" value="YqaJ"/>
    <property type="match status" value="1"/>
</dbReference>
<proteinExistence type="predicted"/>
<dbReference type="EMBL" id="KZ305102">
    <property type="protein sequence ID" value="PIA26939.1"/>
    <property type="molecule type" value="Genomic_DNA"/>
</dbReference>
<dbReference type="InParanoid" id="A0A2G5C6N0"/>
<accession>A0A2G5C6N0</accession>
<dbReference type="PANTHER" id="PTHR46609">
    <property type="entry name" value="EXONUCLEASE, PHAGE-TYPE/RECB, C-TERMINAL DOMAIN-CONTAINING PROTEIN"/>
    <property type="match status" value="1"/>
</dbReference>
<dbReference type="CDD" id="cd22343">
    <property type="entry name" value="PDDEXK_lambda_exonuclease-like"/>
    <property type="match status" value="1"/>
</dbReference>
<sequence length="341" mass="39792">MLVRASATTSFICRGFFSEGFVSCLALVDQRPNHSIKRNLHHFGSASGGTNGDNFSIPHPFKKWQELRRNKLTASTFAGAIGFWPRRRIQLWLEKIGATEPFAGNMATSWNNIKEEEALERYKLITGNTVLFPELQVYANQNAEDDWLGCSPDGVVDHVVYGLPSRGVLEIKCPFFDGDKRIMYPWSRIPLYCIPQAQGLMEILDKDWMDFYCWTINGSSLFRLYRDRDYWEKMKIALSDFWWDHVIPARELYKNSPVKNPLVEMRSLTPARRHELWPSIVLASKYMVNESELKMREIHGKLLGEASWNFPQLKCDQMQTEEFKFGETRKCWSRRNQDVWV</sequence>
<keyword evidence="3" id="KW-1185">Reference proteome</keyword>
<dbReference type="Proteomes" id="UP000230069">
    <property type="component" value="Unassembled WGS sequence"/>
</dbReference>
<evidence type="ECO:0000313" key="3">
    <source>
        <dbReference type="Proteomes" id="UP000230069"/>
    </source>
</evidence>